<dbReference type="EMBL" id="CP061800">
    <property type="protein sequence ID" value="QTA84654.1"/>
    <property type="molecule type" value="Genomic_DNA"/>
</dbReference>
<evidence type="ECO:0000313" key="1">
    <source>
        <dbReference type="EMBL" id="QTA84654.1"/>
    </source>
</evidence>
<gene>
    <name evidence="1" type="ORF">dnm_006530</name>
</gene>
<accession>A0A975BG97</accession>
<dbReference type="AlphaFoldDB" id="A0A975BG97"/>
<reference evidence="1" key="1">
    <citation type="journal article" date="2021" name="Microb. Physiol.">
        <title>Proteogenomic Insights into the Physiology of Marine, Sulfate-Reducing, Filamentous Desulfonema limicola and Desulfonema magnum.</title>
        <authorList>
            <person name="Schnaars V."/>
            <person name="Wohlbrand L."/>
            <person name="Scheve S."/>
            <person name="Hinrichs C."/>
            <person name="Reinhardt R."/>
            <person name="Rabus R."/>
        </authorList>
    </citation>
    <scope>NUCLEOTIDE SEQUENCE</scope>
    <source>
        <strain evidence="1">4be13</strain>
    </source>
</reference>
<dbReference type="KEGG" id="dmm:dnm_006530"/>
<sequence>MRCVKKPGFFHQTGCLPSPRKAGFLCCSFFFILYTEILDICFKSEAHLKS</sequence>
<organism evidence="1 2">
    <name type="scientific">Desulfonema magnum</name>
    <dbReference type="NCBI Taxonomy" id="45655"/>
    <lineage>
        <taxon>Bacteria</taxon>
        <taxon>Pseudomonadati</taxon>
        <taxon>Thermodesulfobacteriota</taxon>
        <taxon>Desulfobacteria</taxon>
        <taxon>Desulfobacterales</taxon>
        <taxon>Desulfococcaceae</taxon>
        <taxon>Desulfonema</taxon>
    </lineage>
</organism>
<keyword evidence="2" id="KW-1185">Reference proteome</keyword>
<evidence type="ECO:0000313" key="2">
    <source>
        <dbReference type="Proteomes" id="UP000663722"/>
    </source>
</evidence>
<proteinExistence type="predicted"/>
<protein>
    <submittedName>
        <fullName evidence="1">Uncharacterized protein</fullName>
    </submittedName>
</protein>
<name>A0A975BG97_9BACT</name>
<dbReference type="Proteomes" id="UP000663722">
    <property type="component" value="Chromosome"/>
</dbReference>